<dbReference type="Proteomes" id="UP000887013">
    <property type="component" value="Unassembled WGS sequence"/>
</dbReference>
<name>A0A8X6NHR1_NEPPI</name>
<accession>A0A8X6NHR1</accession>
<dbReference type="EMBL" id="BMAW01104622">
    <property type="protein sequence ID" value="GFT15483.1"/>
    <property type="molecule type" value="Genomic_DNA"/>
</dbReference>
<feature type="non-terminal residue" evidence="2">
    <location>
        <position position="1"/>
    </location>
</feature>
<reference evidence="2" key="1">
    <citation type="submission" date="2020-08" db="EMBL/GenBank/DDBJ databases">
        <title>Multicomponent nature underlies the extraordinary mechanical properties of spider dragline silk.</title>
        <authorList>
            <person name="Kono N."/>
            <person name="Nakamura H."/>
            <person name="Mori M."/>
            <person name="Yoshida Y."/>
            <person name="Ohtoshi R."/>
            <person name="Malay A.D."/>
            <person name="Moran D.A.P."/>
            <person name="Tomita M."/>
            <person name="Numata K."/>
            <person name="Arakawa K."/>
        </authorList>
    </citation>
    <scope>NUCLEOTIDE SEQUENCE</scope>
</reference>
<sequence>VRRCPSEEEAVRGADVVTASDGRREAGAPRRPAGQ</sequence>
<comment type="caution">
    <text evidence="2">The sequence shown here is derived from an EMBL/GenBank/DDBJ whole genome shotgun (WGS) entry which is preliminary data.</text>
</comment>
<gene>
    <name evidence="2" type="ORF">NPIL_679771</name>
</gene>
<feature type="region of interest" description="Disordered" evidence="1">
    <location>
        <begin position="1"/>
        <end position="35"/>
    </location>
</feature>
<protein>
    <submittedName>
        <fullName evidence="2">Uncharacterized protein</fullName>
    </submittedName>
</protein>
<evidence type="ECO:0000256" key="1">
    <source>
        <dbReference type="SAM" id="MobiDB-lite"/>
    </source>
</evidence>
<proteinExistence type="predicted"/>
<dbReference type="AlphaFoldDB" id="A0A8X6NHR1"/>
<evidence type="ECO:0000313" key="2">
    <source>
        <dbReference type="EMBL" id="GFT15483.1"/>
    </source>
</evidence>
<keyword evidence="3" id="KW-1185">Reference proteome</keyword>
<feature type="compositionally biased region" description="Basic and acidic residues" evidence="1">
    <location>
        <begin position="1"/>
        <end position="12"/>
    </location>
</feature>
<organism evidence="2 3">
    <name type="scientific">Nephila pilipes</name>
    <name type="common">Giant wood spider</name>
    <name type="synonym">Nephila maculata</name>
    <dbReference type="NCBI Taxonomy" id="299642"/>
    <lineage>
        <taxon>Eukaryota</taxon>
        <taxon>Metazoa</taxon>
        <taxon>Ecdysozoa</taxon>
        <taxon>Arthropoda</taxon>
        <taxon>Chelicerata</taxon>
        <taxon>Arachnida</taxon>
        <taxon>Araneae</taxon>
        <taxon>Araneomorphae</taxon>
        <taxon>Entelegynae</taxon>
        <taxon>Araneoidea</taxon>
        <taxon>Nephilidae</taxon>
        <taxon>Nephila</taxon>
    </lineage>
</organism>
<evidence type="ECO:0000313" key="3">
    <source>
        <dbReference type="Proteomes" id="UP000887013"/>
    </source>
</evidence>